<feature type="domain" description="Fibrinogen C-terminal" evidence="1">
    <location>
        <begin position="10"/>
        <end position="236"/>
    </location>
</feature>
<name>A0AAD9J0N4_9ANNE</name>
<dbReference type="SUPFAM" id="SSF56496">
    <property type="entry name" value="Fibrinogen C-terminal domain-like"/>
    <property type="match status" value="1"/>
</dbReference>
<dbReference type="PROSITE" id="PS51406">
    <property type="entry name" value="FIBRINOGEN_C_2"/>
    <property type="match status" value="1"/>
</dbReference>
<reference evidence="2" key="1">
    <citation type="journal article" date="2023" name="Mol. Biol. Evol.">
        <title>Third-Generation Sequencing Reveals the Adaptive Role of the Epigenome in Three Deep-Sea Polychaetes.</title>
        <authorList>
            <person name="Perez M."/>
            <person name="Aroh O."/>
            <person name="Sun Y."/>
            <person name="Lan Y."/>
            <person name="Juniper S.K."/>
            <person name="Young C.R."/>
            <person name="Angers B."/>
            <person name="Qian P.Y."/>
        </authorList>
    </citation>
    <scope>NUCLEOTIDE SEQUENCE</scope>
    <source>
        <strain evidence="2">P08H-3</strain>
    </source>
</reference>
<dbReference type="SMART" id="SM00186">
    <property type="entry name" value="FBG"/>
    <property type="match status" value="1"/>
</dbReference>
<dbReference type="Gene3D" id="3.90.215.10">
    <property type="entry name" value="Gamma Fibrinogen, chain A, domain 1"/>
    <property type="match status" value="1"/>
</dbReference>
<organism evidence="2 3">
    <name type="scientific">Paralvinella palmiformis</name>
    <dbReference type="NCBI Taxonomy" id="53620"/>
    <lineage>
        <taxon>Eukaryota</taxon>
        <taxon>Metazoa</taxon>
        <taxon>Spiralia</taxon>
        <taxon>Lophotrochozoa</taxon>
        <taxon>Annelida</taxon>
        <taxon>Polychaeta</taxon>
        <taxon>Sedentaria</taxon>
        <taxon>Canalipalpata</taxon>
        <taxon>Terebellida</taxon>
        <taxon>Terebelliformia</taxon>
        <taxon>Alvinellidae</taxon>
        <taxon>Paralvinella</taxon>
    </lineage>
</organism>
<dbReference type="PANTHER" id="PTHR19143">
    <property type="entry name" value="FIBRINOGEN/TENASCIN/ANGIOPOEITIN"/>
    <property type="match status" value="1"/>
</dbReference>
<keyword evidence="3" id="KW-1185">Reference proteome</keyword>
<dbReference type="EMBL" id="JAODUP010000839">
    <property type="protein sequence ID" value="KAK2143465.1"/>
    <property type="molecule type" value="Genomic_DNA"/>
</dbReference>
<dbReference type="AlphaFoldDB" id="A0AAD9J0N4"/>
<evidence type="ECO:0000259" key="1">
    <source>
        <dbReference type="PROSITE" id="PS51406"/>
    </source>
</evidence>
<dbReference type="InterPro" id="IPR036056">
    <property type="entry name" value="Fibrinogen-like_C"/>
</dbReference>
<comment type="caution">
    <text evidence="2">The sequence shown here is derived from an EMBL/GenBank/DDBJ whole genome shotgun (WGS) entry which is preliminary data.</text>
</comment>
<accession>A0AAD9J0N4</accession>
<evidence type="ECO:0000313" key="3">
    <source>
        <dbReference type="Proteomes" id="UP001208570"/>
    </source>
</evidence>
<evidence type="ECO:0000313" key="2">
    <source>
        <dbReference type="EMBL" id="KAK2143465.1"/>
    </source>
</evidence>
<gene>
    <name evidence="2" type="ORF">LSH36_839g05099</name>
</gene>
<dbReference type="Proteomes" id="UP001208570">
    <property type="component" value="Unassembled WGS sequence"/>
</dbReference>
<proteinExistence type="predicted"/>
<dbReference type="InterPro" id="IPR014716">
    <property type="entry name" value="Fibrinogen_a/b/g_C_1"/>
</dbReference>
<dbReference type="CDD" id="cd00087">
    <property type="entry name" value="FReD"/>
    <property type="match status" value="1"/>
</dbReference>
<dbReference type="Pfam" id="PF00147">
    <property type="entry name" value="Fibrinogen_C"/>
    <property type="match status" value="1"/>
</dbReference>
<dbReference type="InterPro" id="IPR002181">
    <property type="entry name" value="Fibrinogen_a/b/g_C_dom"/>
</dbReference>
<sequence length="236" mass="27702">MGKERCSYWCMEPGYWREVQVLKVPRTTEESYWEVCYINLTVIVSDTYKDVYCDQKTNGERWTVLMRRFDGSVNFNREWEDYKRGFGNLTGEFWAGNEFMHKITTEGPTYLLRVELRSYEGEFIFAEYSNFSVGPESDNYRLHVSGYLPNSTAGDSLSYHSGMMFTTASHDNDIYGSNCAQRFSAPWWFVNCHDVLLTGILEYPPCTKYAEGITWKSAWGFDKFANYTRMMIRPFV</sequence>
<dbReference type="InterPro" id="IPR050373">
    <property type="entry name" value="Fibrinogen_C-term_domain"/>
</dbReference>
<dbReference type="GO" id="GO:0005615">
    <property type="term" value="C:extracellular space"/>
    <property type="evidence" value="ECO:0007669"/>
    <property type="project" value="TreeGrafter"/>
</dbReference>
<protein>
    <recommendedName>
        <fullName evidence="1">Fibrinogen C-terminal domain-containing protein</fullName>
    </recommendedName>
</protein>